<sequence>MLLALLHLPCSLWQGLSMRLASGVLVLRLCWWCWRICELVEVVLCLLPRTHFGCFSWEGEGERCSNWDRRFRVAAVWESEVRSVRRFKRSPRFVPLA</sequence>
<protein>
    <submittedName>
        <fullName evidence="1">Uncharacterized protein</fullName>
    </submittedName>
</protein>
<accession>A0A8T0GQY5</accession>
<name>A0A8T0GQY5_CERPU</name>
<keyword evidence="2" id="KW-1185">Reference proteome</keyword>
<comment type="caution">
    <text evidence="1">The sequence shown here is derived from an EMBL/GenBank/DDBJ whole genome shotgun (WGS) entry which is preliminary data.</text>
</comment>
<proteinExistence type="predicted"/>
<evidence type="ECO:0000313" key="2">
    <source>
        <dbReference type="Proteomes" id="UP000822688"/>
    </source>
</evidence>
<evidence type="ECO:0000313" key="1">
    <source>
        <dbReference type="EMBL" id="KAG0562041.1"/>
    </source>
</evidence>
<dbReference type="Proteomes" id="UP000822688">
    <property type="component" value="Chromosome 9"/>
</dbReference>
<gene>
    <name evidence="1" type="ORF">KC19_9G112800</name>
</gene>
<dbReference type="EMBL" id="CM026430">
    <property type="protein sequence ID" value="KAG0562041.1"/>
    <property type="molecule type" value="Genomic_DNA"/>
</dbReference>
<reference evidence="1" key="1">
    <citation type="submission" date="2020-06" db="EMBL/GenBank/DDBJ databases">
        <title>WGS assembly of Ceratodon purpureus strain R40.</title>
        <authorList>
            <person name="Carey S.B."/>
            <person name="Jenkins J."/>
            <person name="Shu S."/>
            <person name="Lovell J.T."/>
            <person name="Sreedasyam A."/>
            <person name="Maumus F."/>
            <person name="Tiley G.P."/>
            <person name="Fernandez-Pozo N."/>
            <person name="Barry K."/>
            <person name="Chen C."/>
            <person name="Wang M."/>
            <person name="Lipzen A."/>
            <person name="Daum C."/>
            <person name="Saski C.A."/>
            <person name="Payton A.C."/>
            <person name="Mcbreen J.C."/>
            <person name="Conrad R.E."/>
            <person name="Kollar L.M."/>
            <person name="Olsson S."/>
            <person name="Huttunen S."/>
            <person name="Landis J.B."/>
            <person name="Wickett N.J."/>
            <person name="Johnson M.G."/>
            <person name="Rensing S.A."/>
            <person name="Grimwood J."/>
            <person name="Schmutz J."/>
            <person name="Mcdaniel S.F."/>
        </authorList>
    </citation>
    <scope>NUCLEOTIDE SEQUENCE</scope>
    <source>
        <strain evidence="1">R40</strain>
    </source>
</reference>
<dbReference type="AlphaFoldDB" id="A0A8T0GQY5"/>
<organism evidence="1 2">
    <name type="scientific">Ceratodon purpureus</name>
    <name type="common">Fire moss</name>
    <name type="synonym">Dicranum purpureum</name>
    <dbReference type="NCBI Taxonomy" id="3225"/>
    <lineage>
        <taxon>Eukaryota</taxon>
        <taxon>Viridiplantae</taxon>
        <taxon>Streptophyta</taxon>
        <taxon>Embryophyta</taxon>
        <taxon>Bryophyta</taxon>
        <taxon>Bryophytina</taxon>
        <taxon>Bryopsida</taxon>
        <taxon>Dicranidae</taxon>
        <taxon>Pseudoditrichales</taxon>
        <taxon>Ditrichaceae</taxon>
        <taxon>Ceratodon</taxon>
    </lineage>
</organism>